<protein>
    <submittedName>
        <fullName evidence="1">Uncharacterized protein</fullName>
    </submittedName>
</protein>
<dbReference type="Gene3D" id="3.30.200.20">
    <property type="entry name" value="Phosphorylase Kinase, domain 1"/>
    <property type="match status" value="1"/>
</dbReference>
<accession>A0AAW0FK45</accession>
<dbReference type="Proteomes" id="UP001385951">
    <property type="component" value="Unassembled WGS sequence"/>
</dbReference>
<evidence type="ECO:0000313" key="1">
    <source>
        <dbReference type="EMBL" id="KAK7678549.1"/>
    </source>
</evidence>
<evidence type="ECO:0000313" key="2">
    <source>
        <dbReference type="Proteomes" id="UP001385951"/>
    </source>
</evidence>
<proteinExistence type="predicted"/>
<gene>
    <name evidence="1" type="ORF">QCA50_018421</name>
</gene>
<dbReference type="AlphaFoldDB" id="A0AAW0FK45"/>
<keyword evidence="2" id="KW-1185">Reference proteome</keyword>
<organism evidence="1 2">
    <name type="scientific">Cerrena zonata</name>
    <dbReference type="NCBI Taxonomy" id="2478898"/>
    <lineage>
        <taxon>Eukaryota</taxon>
        <taxon>Fungi</taxon>
        <taxon>Dikarya</taxon>
        <taxon>Basidiomycota</taxon>
        <taxon>Agaricomycotina</taxon>
        <taxon>Agaricomycetes</taxon>
        <taxon>Polyporales</taxon>
        <taxon>Cerrenaceae</taxon>
        <taxon>Cerrena</taxon>
    </lineage>
</organism>
<comment type="caution">
    <text evidence="1">The sequence shown here is derived from an EMBL/GenBank/DDBJ whole genome shotgun (WGS) entry which is preliminary data.</text>
</comment>
<sequence>MKLSTSLDPVSILMFFVEDRPSVRKVLISDLPKETRGPDEYSTMKLVRDTNPQSIGWHHVSQLLNSFTHTGPNGEHVYLILEPL</sequence>
<name>A0AAW0FK45_9APHY</name>
<reference evidence="1 2" key="1">
    <citation type="submission" date="2022-09" db="EMBL/GenBank/DDBJ databases">
        <authorList>
            <person name="Palmer J.M."/>
        </authorList>
    </citation>
    <scope>NUCLEOTIDE SEQUENCE [LARGE SCALE GENOMIC DNA]</scope>
    <source>
        <strain evidence="1 2">DSM 7382</strain>
    </source>
</reference>
<dbReference type="EMBL" id="JASBNA010000070">
    <property type="protein sequence ID" value="KAK7678549.1"/>
    <property type="molecule type" value="Genomic_DNA"/>
</dbReference>
<dbReference type="Gene3D" id="1.10.510.10">
    <property type="entry name" value="Transferase(Phosphotransferase) domain 1"/>
    <property type="match status" value="1"/>
</dbReference>